<keyword evidence="3" id="KW-1185">Reference proteome</keyword>
<organism evidence="2 3">
    <name type="scientific">Clunio marinus</name>
    <dbReference type="NCBI Taxonomy" id="568069"/>
    <lineage>
        <taxon>Eukaryota</taxon>
        <taxon>Metazoa</taxon>
        <taxon>Ecdysozoa</taxon>
        <taxon>Arthropoda</taxon>
        <taxon>Hexapoda</taxon>
        <taxon>Insecta</taxon>
        <taxon>Pterygota</taxon>
        <taxon>Neoptera</taxon>
        <taxon>Endopterygota</taxon>
        <taxon>Diptera</taxon>
        <taxon>Nematocera</taxon>
        <taxon>Chironomoidea</taxon>
        <taxon>Chironomidae</taxon>
        <taxon>Clunio</taxon>
    </lineage>
</organism>
<dbReference type="AlphaFoldDB" id="A0A1J1IMG5"/>
<sequence length="173" mass="19365">MEYSVGILLLCLTISSFLDYSLACQGYKLKVHYLRNCGDIEKNVIKIQENSTIKITKDCQIVPNSCAETAGFKTALVKYQVSRNNIPILKNQLDACEMVTKVTADMRNMMTLFGLPNKCPIEAMKKCDEGKTADIDKFKKFISLAVGGPIKIELKIDHDNGKTCLESEFEVVK</sequence>
<accession>A0A1J1IMG5</accession>
<keyword evidence="1" id="KW-0732">Signal</keyword>
<protein>
    <submittedName>
        <fullName evidence="2">CLUMA_CG014261, isoform A</fullName>
    </submittedName>
</protein>
<evidence type="ECO:0000313" key="3">
    <source>
        <dbReference type="Proteomes" id="UP000183832"/>
    </source>
</evidence>
<gene>
    <name evidence="2" type="primary">putative GJ17658</name>
    <name evidence="2" type="ORF">CLUMA_CG014261</name>
</gene>
<evidence type="ECO:0000256" key="1">
    <source>
        <dbReference type="SAM" id="SignalP"/>
    </source>
</evidence>
<feature type="chain" id="PRO_5013017957" evidence="1">
    <location>
        <begin position="24"/>
        <end position="173"/>
    </location>
</feature>
<name>A0A1J1IMG5_9DIPT</name>
<feature type="signal peptide" evidence="1">
    <location>
        <begin position="1"/>
        <end position="23"/>
    </location>
</feature>
<reference evidence="2 3" key="1">
    <citation type="submission" date="2015-04" db="EMBL/GenBank/DDBJ databases">
        <authorList>
            <person name="Syromyatnikov M.Y."/>
            <person name="Popov V.N."/>
        </authorList>
    </citation>
    <scope>NUCLEOTIDE SEQUENCE [LARGE SCALE GENOMIC DNA]</scope>
</reference>
<proteinExistence type="predicted"/>
<dbReference type="OrthoDB" id="8184313at2759"/>
<dbReference type="Proteomes" id="UP000183832">
    <property type="component" value="Unassembled WGS sequence"/>
</dbReference>
<evidence type="ECO:0000313" key="2">
    <source>
        <dbReference type="EMBL" id="CRL01429.1"/>
    </source>
</evidence>
<dbReference type="EMBL" id="CVRI01000055">
    <property type="protein sequence ID" value="CRL01429.1"/>
    <property type="molecule type" value="Genomic_DNA"/>
</dbReference>